<dbReference type="Gene3D" id="1.10.940.10">
    <property type="entry name" value="NusB-like"/>
    <property type="match status" value="1"/>
</dbReference>
<reference evidence="9 10" key="1">
    <citation type="journal article" date="2014" name="Int. J. Syst. Evol. Microbiol.">
        <title>Complete genome sequence of Corynebacterium casei LMG S-19264T (=DSM 44701T), isolated from a smear-ripened cheese.</title>
        <authorList>
            <consortium name="US DOE Joint Genome Institute (JGI-PGF)"/>
            <person name="Walter F."/>
            <person name="Albersmeier A."/>
            <person name="Kalinowski J."/>
            <person name="Ruckert C."/>
        </authorList>
    </citation>
    <scope>NUCLEOTIDE SEQUENCE [LARGE SCALE GENOMIC DNA]</scope>
    <source>
        <strain evidence="9 10">CGMCC 1.16330</strain>
    </source>
</reference>
<keyword evidence="5 6" id="KW-0804">Transcription</keyword>
<comment type="caution">
    <text evidence="9">The sequence shown here is derived from an EMBL/GenBank/DDBJ whole genome shotgun (WGS) entry which is preliminary data.</text>
</comment>
<dbReference type="Pfam" id="PF01029">
    <property type="entry name" value="NusB"/>
    <property type="match status" value="1"/>
</dbReference>
<evidence type="ECO:0000256" key="1">
    <source>
        <dbReference type="ARBA" id="ARBA00005952"/>
    </source>
</evidence>
<comment type="similarity">
    <text evidence="1 6">Belongs to the NusB family.</text>
</comment>
<dbReference type="Proteomes" id="UP000597507">
    <property type="component" value="Unassembled WGS sequence"/>
</dbReference>
<feature type="domain" description="NusB/RsmB/TIM44" evidence="8">
    <location>
        <begin position="24"/>
        <end position="162"/>
    </location>
</feature>
<evidence type="ECO:0000256" key="7">
    <source>
        <dbReference type="SAM" id="MobiDB-lite"/>
    </source>
</evidence>
<keyword evidence="4 6" id="KW-0805">Transcription regulation</keyword>
<keyword evidence="3 6" id="KW-0694">RNA-binding</keyword>
<comment type="function">
    <text evidence="6">Involved in transcription antitermination. Required for transcription of ribosomal RNA (rRNA) genes. Binds specifically to the boxA antiterminator sequence of the ribosomal RNA (rrn) operons.</text>
</comment>
<gene>
    <name evidence="6 9" type="primary">nusB</name>
    <name evidence="9" type="ORF">GCM10010964_12330</name>
</gene>
<name>A0A8J2ZA14_9PROT</name>
<sequence>MSGGKRRKPSRAAAAPPSRPRTGARVAAVQALFQAEQTGDPAEAVIEQFVRHRIGALPGTGGFEEGRVPQADVPLFAAIVRAATREAGALDQVVRAALAADWPMERIDPVLRALFRAAAAELRDPAGPPARVVINEYLDVAHGFLDAEGVRFANGVLDAVAKRLRPAEFAPGSAARDGTA</sequence>
<dbReference type="InterPro" id="IPR011605">
    <property type="entry name" value="NusB_fam"/>
</dbReference>
<evidence type="ECO:0000313" key="10">
    <source>
        <dbReference type="Proteomes" id="UP000597507"/>
    </source>
</evidence>
<dbReference type="GO" id="GO:0006353">
    <property type="term" value="P:DNA-templated transcription termination"/>
    <property type="evidence" value="ECO:0007669"/>
    <property type="project" value="UniProtKB-UniRule"/>
</dbReference>
<dbReference type="HAMAP" id="MF_00073">
    <property type="entry name" value="NusB"/>
    <property type="match status" value="1"/>
</dbReference>
<dbReference type="InterPro" id="IPR006027">
    <property type="entry name" value="NusB_RsmB_TIM44"/>
</dbReference>
<dbReference type="InterPro" id="IPR035926">
    <property type="entry name" value="NusB-like_sf"/>
</dbReference>
<protein>
    <recommendedName>
        <fullName evidence="6">Transcription antitermination protein NusB</fullName>
    </recommendedName>
    <alternativeName>
        <fullName evidence="6">Antitermination factor NusB</fullName>
    </alternativeName>
</protein>
<organism evidence="9 10">
    <name type="scientific">Caldovatus sediminis</name>
    <dbReference type="NCBI Taxonomy" id="2041189"/>
    <lineage>
        <taxon>Bacteria</taxon>
        <taxon>Pseudomonadati</taxon>
        <taxon>Pseudomonadota</taxon>
        <taxon>Alphaproteobacteria</taxon>
        <taxon>Acetobacterales</taxon>
        <taxon>Roseomonadaceae</taxon>
        <taxon>Caldovatus</taxon>
    </lineage>
</organism>
<dbReference type="EMBL" id="BMKS01000003">
    <property type="protein sequence ID" value="GGG25916.1"/>
    <property type="molecule type" value="Genomic_DNA"/>
</dbReference>
<evidence type="ECO:0000256" key="2">
    <source>
        <dbReference type="ARBA" id="ARBA00022814"/>
    </source>
</evidence>
<dbReference type="RefSeq" id="WP_188899137.1">
    <property type="nucleotide sequence ID" value="NZ_BMKS01000003.1"/>
</dbReference>
<evidence type="ECO:0000256" key="5">
    <source>
        <dbReference type="ARBA" id="ARBA00023163"/>
    </source>
</evidence>
<feature type="compositionally biased region" description="Basic residues" evidence="7">
    <location>
        <begin position="1"/>
        <end position="10"/>
    </location>
</feature>
<dbReference type="PANTHER" id="PTHR11078">
    <property type="entry name" value="N UTILIZATION SUBSTANCE PROTEIN B-RELATED"/>
    <property type="match status" value="1"/>
</dbReference>
<dbReference type="SUPFAM" id="SSF48013">
    <property type="entry name" value="NusB-like"/>
    <property type="match status" value="1"/>
</dbReference>
<evidence type="ECO:0000256" key="3">
    <source>
        <dbReference type="ARBA" id="ARBA00022884"/>
    </source>
</evidence>
<dbReference type="NCBIfam" id="TIGR01951">
    <property type="entry name" value="nusB"/>
    <property type="match status" value="1"/>
</dbReference>
<feature type="region of interest" description="Disordered" evidence="7">
    <location>
        <begin position="1"/>
        <end position="23"/>
    </location>
</feature>
<keyword evidence="10" id="KW-1185">Reference proteome</keyword>
<dbReference type="GO" id="GO:0005829">
    <property type="term" value="C:cytosol"/>
    <property type="evidence" value="ECO:0007669"/>
    <property type="project" value="TreeGrafter"/>
</dbReference>
<proteinExistence type="inferred from homology"/>
<evidence type="ECO:0000259" key="8">
    <source>
        <dbReference type="Pfam" id="PF01029"/>
    </source>
</evidence>
<evidence type="ECO:0000256" key="6">
    <source>
        <dbReference type="HAMAP-Rule" id="MF_00073"/>
    </source>
</evidence>
<dbReference type="GO" id="GO:0031564">
    <property type="term" value="P:transcription antitermination"/>
    <property type="evidence" value="ECO:0007669"/>
    <property type="project" value="UniProtKB-KW"/>
</dbReference>
<dbReference type="PANTHER" id="PTHR11078:SF3">
    <property type="entry name" value="ANTITERMINATION NUSB DOMAIN-CONTAINING PROTEIN"/>
    <property type="match status" value="1"/>
</dbReference>
<dbReference type="AlphaFoldDB" id="A0A8J2ZA14"/>
<dbReference type="GO" id="GO:0003723">
    <property type="term" value="F:RNA binding"/>
    <property type="evidence" value="ECO:0007669"/>
    <property type="project" value="UniProtKB-UniRule"/>
</dbReference>
<keyword evidence="2 6" id="KW-0889">Transcription antitermination</keyword>
<accession>A0A8J2ZA14</accession>
<evidence type="ECO:0000313" key="9">
    <source>
        <dbReference type="EMBL" id="GGG25916.1"/>
    </source>
</evidence>
<evidence type="ECO:0000256" key="4">
    <source>
        <dbReference type="ARBA" id="ARBA00023015"/>
    </source>
</evidence>